<dbReference type="InterPro" id="IPR020845">
    <property type="entry name" value="AMP-binding_CS"/>
</dbReference>
<feature type="domain" description="Carrier" evidence="3">
    <location>
        <begin position="1032"/>
        <end position="1109"/>
    </location>
</feature>
<dbReference type="SUPFAM" id="SSF47336">
    <property type="entry name" value="ACP-like"/>
    <property type="match status" value="1"/>
</dbReference>
<dbReference type="InterPro" id="IPR023213">
    <property type="entry name" value="CAT-like_dom_sf"/>
</dbReference>
<dbReference type="EMBL" id="JAESIY010000029">
    <property type="protein sequence ID" value="MBL3659086.1"/>
    <property type="molecule type" value="Genomic_DNA"/>
</dbReference>
<dbReference type="CDD" id="cd19531">
    <property type="entry name" value="LCL_NRPS-like"/>
    <property type="match status" value="1"/>
</dbReference>
<dbReference type="Gene3D" id="1.10.10.1830">
    <property type="entry name" value="Non-ribosomal peptide synthase, adenylation domain"/>
    <property type="match status" value="1"/>
</dbReference>
<dbReference type="Gene3D" id="3.30.559.30">
    <property type="entry name" value="Nonribosomal peptide synthetase, condensation domain"/>
    <property type="match status" value="1"/>
</dbReference>
<protein>
    <submittedName>
        <fullName evidence="4">Amino acid adenylation domain-containing protein</fullName>
    </submittedName>
</protein>
<dbReference type="GO" id="GO:0005737">
    <property type="term" value="C:cytoplasm"/>
    <property type="evidence" value="ECO:0007669"/>
    <property type="project" value="TreeGrafter"/>
</dbReference>
<dbReference type="SMART" id="SM00823">
    <property type="entry name" value="PKS_PP"/>
    <property type="match status" value="1"/>
</dbReference>
<keyword evidence="2" id="KW-0597">Phosphoprotein</keyword>
<dbReference type="PANTHER" id="PTHR45527">
    <property type="entry name" value="NONRIBOSOMAL PEPTIDE SYNTHETASE"/>
    <property type="match status" value="1"/>
</dbReference>
<dbReference type="Gene3D" id="1.10.1200.10">
    <property type="entry name" value="ACP-like"/>
    <property type="match status" value="1"/>
</dbReference>
<dbReference type="Gene3D" id="3.30.300.30">
    <property type="match status" value="1"/>
</dbReference>
<dbReference type="PROSITE" id="PS50075">
    <property type="entry name" value="CARRIER"/>
    <property type="match status" value="1"/>
</dbReference>
<evidence type="ECO:0000313" key="4">
    <source>
        <dbReference type="EMBL" id="MBL3659086.1"/>
    </source>
</evidence>
<dbReference type="GO" id="GO:0031177">
    <property type="term" value="F:phosphopantetheine binding"/>
    <property type="evidence" value="ECO:0007669"/>
    <property type="project" value="InterPro"/>
</dbReference>
<keyword evidence="5" id="KW-1185">Reference proteome</keyword>
<dbReference type="Gene3D" id="2.30.38.10">
    <property type="entry name" value="Luciferase, Domain 3"/>
    <property type="match status" value="1"/>
</dbReference>
<dbReference type="Proteomes" id="UP000659388">
    <property type="component" value="Unassembled WGS sequence"/>
</dbReference>
<dbReference type="Pfam" id="PF00501">
    <property type="entry name" value="AMP-binding"/>
    <property type="match status" value="1"/>
</dbReference>
<dbReference type="InterPro" id="IPR036736">
    <property type="entry name" value="ACP-like_sf"/>
</dbReference>
<dbReference type="GO" id="GO:0003824">
    <property type="term" value="F:catalytic activity"/>
    <property type="evidence" value="ECO:0007669"/>
    <property type="project" value="InterPro"/>
</dbReference>
<dbReference type="InterPro" id="IPR000873">
    <property type="entry name" value="AMP-dep_synth/lig_dom"/>
</dbReference>
<dbReference type="NCBIfam" id="TIGR01733">
    <property type="entry name" value="AA-adenyl-dom"/>
    <property type="match status" value="1"/>
</dbReference>
<dbReference type="GO" id="GO:0043041">
    <property type="term" value="P:amino acid activation for nonribosomal peptide biosynthetic process"/>
    <property type="evidence" value="ECO:0007669"/>
    <property type="project" value="TreeGrafter"/>
</dbReference>
<evidence type="ECO:0000256" key="1">
    <source>
        <dbReference type="ARBA" id="ARBA00022450"/>
    </source>
</evidence>
<dbReference type="PANTHER" id="PTHR45527:SF1">
    <property type="entry name" value="FATTY ACID SYNTHASE"/>
    <property type="match status" value="1"/>
</dbReference>
<dbReference type="Pfam" id="PF00550">
    <property type="entry name" value="PP-binding"/>
    <property type="match status" value="1"/>
</dbReference>
<reference evidence="4" key="1">
    <citation type="submission" date="2021-01" db="EMBL/GenBank/DDBJ databases">
        <title>Fulvivirga kasyanovii gen. nov., sp nov., a novel member of the phylum Bacteroidetes isolated from seawater in a mussel farm.</title>
        <authorList>
            <person name="Zhao L.-H."/>
            <person name="Wang Z.-J."/>
        </authorList>
    </citation>
    <scope>NUCLEOTIDE SEQUENCE</scope>
    <source>
        <strain evidence="4">2943</strain>
    </source>
</reference>
<dbReference type="GO" id="GO:0044550">
    <property type="term" value="P:secondary metabolite biosynthetic process"/>
    <property type="evidence" value="ECO:0007669"/>
    <property type="project" value="TreeGrafter"/>
</dbReference>
<dbReference type="SUPFAM" id="SSF52777">
    <property type="entry name" value="CoA-dependent acyltransferases"/>
    <property type="match status" value="2"/>
</dbReference>
<dbReference type="CDD" id="cd05930">
    <property type="entry name" value="A_NRPS"/>
    <property type="match status" value="1"/>
</dbReference>
<dbReference type="InterPro" id="IPR044894">
    <property type="entry name" value="TubC_N_sf"/>
</dbReference>
<evidence type="ECO:0000313" key="5">
    <source>
        <dbReference type="Proteomes" id="UP000659388"/>
    </source>
</evidence>
<dbReference type="Pfam" id="PF00668">
    <property type="entry name" value="Condensation"/>
    <property type="match status" value="1"/>
</dbReference>
<dbReference type="Gene3D" id="3.30.559.10">
    <property type="entry name" value="Chloramphenicol acetyltransferase-like domain"/>
    <property type="match status" value="1"/>
</dbReference>
<dbReference type="SUPFAM" id="SSF56801">
    <property type="entry name" value="Acetyl-CoA synthetase-like"/>
    <property type="match status" value="1"/>
</dbReference>
<dbReference type="InterPro" id="IPR020806">
    <property type="entry name" value="PKS_PP-bd"/>
</dbReference>
<dbReference type="Pfam" id="PF13193">
    <property type="entry name" value="AMP-binding_C"/>
    <property type="match status" value="1"/>
</dbReference>
<dbReference type="InterPro" id="IPR009081">
    <property type="entry name" value="PP-bd_ACP"/>
</dbReference>
<dbReference type="InterPro" id="IPR045851">
    <property type="entry name" value="AMP-bd_C_sf"/>
</dbReference>
<sequence>MEDKALNILNELKSSGSYAYIEDGKLQIKKPKQTTISPVLIADIRENKQAIFDFLSLSESSASNEKISSESRKDFDKLPLSCSQERIWFIDQFEGSTPYHMPTLRRIRGKLDLEALQYAFTAVINRHEILRTIYKEDEGNPFQVILDPSNEWPISRLYLPDMSHEEVMQLATEETQKAFNLSEDISLRATLITISEESHYFIIVMHHISSDGWSIPIFYSELMELYQSKRENRISNLKDLELQYADYACWQRKQLENNALDGKLTYWENKLTGYEPLNLPTDYPRPTVKSSSGALHSGMVSTEVSQSISELCSKTETTQYMFLLAALDVLLHKYTGQYDIVMGSPIANRLHKETEPLIGFFLNTVALRSTFKGMDTFEELLKQVRNTSLEAFQYQDVPIEKIIERVESNRDISRSTLIQTLFVFQNTPEGESKELTDIQLAWESVGQHTSKFDLTFTITSTAHGLRIYITYCDDLFKEMTIKRMMNHYKNILKHVVKDPTISIDNINILTQEEQNALLRYEQSAYGFENIYEIIQATAKQSPDLVAAHYKNSQLSYGELNGKANMLAHKLQERGVVPGNFVPVVMSRGLDYIISALAILKCGGAFAPLSIHWPTTRLEEILESLSSKVILTNAKGQAVSKLTSDLLIQVDADQLGYSDDDVAVVASSDDAMYVFHTSGTTGKPKGVVVAHGGVMNRLNWMNEYFGKDAAKSVLRTTQHIFDSSVWQIFWPLMNEGQTVIPSEDELLSAKYFKELVSGFNITTTDFVPALFSEIVHELLEQGISDELLSLREIVIGGEEIQVESVNQFKNIYQEVRITNLYGPTEASIGCVFHEVKGTNNKVIPIGKPIANAQVLVVSDGGQLAPVGVTGELYIGGIPVGLGYLQQDKTGASFVPNPVTGNGEEKWYKTGDLVKWTTDGDLLFMGRKDDQIKLRGYRIEPAEIESHIMGTDMAQSCKVILQEVSYRKYLVAYVIPSPQYNEDELMANLREGLPDYMVPAFIVSLPKFPLDSNGKINKKELKVDTLIAEEAVNGATTDTEAKLVNIWADLLGVPEDNIDVKKTFFELGGHSLLVIRLAYQVEKQFGIQLSLKQFFNFSSIVELGKLIDISKPAEIQQSQEKLYDL</sequence>
<dbReference type="FunFam" id="3.40.50.980:FF:000001">
    <property type="entry name" value="Non-ribosomal peptide synthetase"/>
    <property type="match status" value="1"/>
</dbReference>
<gene>
    <name evidence="4" type="ORF">JL102_23270</name>
</gene>
<dbReference type="PROSITE" id="PS00455">
    <property type="entry name" value="AMP_BINDING"/>
    <property type="match status" value="1"/>
</dbReference>
<organism evidence="4 5">
    <name type="scientific">Fulvivirga sediminis</name>
    <dbReference type="NCBI Taxonomy" id="2803949"/>
    <lineage>
        <taxon>Bacteria</taxon>
        <taxon>Pseudomonadati</taxon>
        <taxon>Bacteroidota</taxon>
        <taxon>Cytophagia</taxon>
        <taxon>Cytophagales</taxon>
        <taxon>Fulvivirgaceae</taxon>
        <taxon>Fulvivirga</taxon>
    </lineage>
</organism>
<dbReference type="InterPro" id="IPR025110">
    <property type="entry name" value="AMP-bd_C"/>
</dbReference>
<dbReference type="AlphaFoldDB" id="A0A937FBR2"/>
<dbReference type="RefSeq" id="WP_202246879.1">
    <property type="nucleotide sequence ID" value="NZ_JAESIY010000029.1"/>
</dbReference>
<comment type="caution">
    <text evidence="4">The sequence shown here is derived from an EMBL/GenBank/DDBJ whole genome shotgun (WGS) entry which is preliminary data.</text>
</comment>
<proteinExistence type="predicted"/>
<keyword evidence="1" id="KW-0596">Phosphopantetheine</keyword>
<accession>A0A937FBR2</accession>
<evidence type="ECO:0000259" key="3">
    <source>
        <dbReference type="PROSITE" id="PS50075"/>
    </source>
</evidence>
<dbReference type="Gene3D" id="3.40.50.980">
    <property type="match status" value="2"/>
</dbReference>
<evidence type="ECO:0000256" key="2">
    <source>
        <dbReference type="ARBA" id="ARBA00022553"/>
    </source>
</evidence>
<name>A0A937FBR2_9BACT</name>
<dbReference type="InterPro" id="IPR010071">
    <property type="entry name" value="AA_adenyl_dom"/>
</dbReference>
<dbReference type="InterPro" id="IPR001242">
    <property type="entry name" value="Condensation_dom"/>
</dbReference>